<evidence type="ECO:0000313" key="3">
    <source>
        <dbReference type="EMBL" id="SDE26226.1"/>
    </source>
</evidence>
<reference evidence="3 4" key="1">
    <citation type="submission" date="2016-10" db="EMBL/GenBank/DDBJ databases">
        <authorList>
            <person name="de Groot N.N."/>
        </authorList>
    </citation>
    <scope>NUCLEOTIDE SEQUENCE [LARGE SCALE GENOMIC DNA]</scope>
    <source>
        <strain evidence="3 4">DSM 22220</strain>
    </source>
</reference>
<dbReference type="GO" id="GO:0005737">
    <property type="term" value="C:cytoplasm"/>
    <property type="evidence" value="ECO:0007669"/>
    <property type="project" value="TreeGrafter"/>
</dbReference>
<dbReference type="Gene3D" id="3.10.490.10">
    <property type="entry name" value="Gamma-glutamyl cyclotransferase-like"/>
    <property type="match status" value="1"/>
</dbReference>
<dbReference type="SUPFAM" id="SSF110857">
    <property type="entry name" value="Gamma-glutamyl cyclotransferase-like"/>
    <property type="match status" value="1"/>
</dbReference>
<keyword evidence="2" id="KW-0456">Lyase</keyword>
<dbReference type="Pfam" id="PF04752">
    <property type="entry name" value="ChaC"/>
    <property type="match status" value="1"/>
</dbReference>
<proteinExistence type="predicted"/>
<evidence type="ECO:0000256" key="2">
    <source>
        <dbReference type="ARBA" id="ARBA00023239"/>
    </source>
</evidence>
<dbReference type="OrthoDB" id="9795692at2"/>
<dbReference type="EMBL" id="FNAH01000005">
    <property type="protein sequence ID" value="SDE26226.1"/>
    <property type="molecule type" value="Genomic_DNA"/>
</dbReference>
<dbReference type="CDD" id="cd06661">
    <property type="entry name" value="GGCT_like"/>
    <property type="match status" value="1"/>
</dbReference>
<dbReference type="InterPro" id="IPR006840">
    <property type="entry name" value="ChaC"/>
</dbReference>
<dbReference type="Proteomes" id="UP000199344">
    <property type="component" value="Unassembled WGS sequence"/>
</dbReference>
<accession>A0A1G7BIF6</accession>
<dbReference type="AlphaFoldDB" id="A0A1G7BIF6"/>
<dbReference type="STRING" id="591205.SAMN05421538_10591"/>
<evidence type="ECO:0000313" key="4">
    <source>
        <dbReference type="Proteomes" id="UP000199344"/>
    </source>
</evidence>
<gene>
    <name evidence="3" type="ORF">SAMN05421538_10591</name>
</gene>
<dbReference type="InterPro" id="IPR013024">
    <property type="entry name" value="GGCT-like"/>
</dbReference>
<evidence type="ECO:0000256" key="1">
    <source>
        <dbReference type="ARBA" id="ARBA00012344"/>
    </source>
</evidence>
<organism evidence="3 4">
    <name type="scientific">Paracoccus isoporae</name>
    <dbReference type="NCBI Taxonomy" id="591205"/>
    <lineage>
        <taxon>Bacteria</taxon>
        <taxon>Pseudomonadati</taxon>
        <taxon>Pseudomonadota</taxon>
        <taxon>Alphaproteobacteria</taxon>
        <taxon>Rhodobacterales</taxon>
        <taxon>Paracoccaceae</taxon>
        <taxon>Paracoccus</taxon>
    </lineage>
</organism>
<dbReference type="PANTHER" id="PTHR12192">
    <property type="entry name" value="CATION TRANSPORT PROTEIN CHAC-RELATED"/>
    <property type="match status" value="1"/>
</dbReference>
<dbReference type="EC" id="4.3.2.7" evidence="1"/>
<keyword evidence="4" id="KW-1185">Reference proteome</keyword>
<dbReference type="RefSeq" id="WP_090523346.1">
    <property type="nucleotide sequence ID" value="NZ_FNAH01000005.1"/>
</dbReference>
<dbReference type="InterPro" id="IPR036568">
    <property type="entry name" value="GGCT-like_sf"/>
</dbReference>
<name>A0A1G7BIF6_9RHOB</name>
<dbReference type="PANTHER" id="PTHR12192:SF2">
    <property type="entry name" value="GLUTATHIONE-SPECIFIC GAMMA-GLUTAMYLCYCLOTRANSFERASE 2"/>
    <property type="match status" value="1"/>
</dbReference>
<dbReference type="GO" id="GO:0061928">
    <property type="term" value="F:glutathione specific gamma-glutamylcyclotransferase activity"/>
    <property type="evidence" value="ECO:0007669"/>
    <property type="project" value="UniProtKB-EC"/>
</dbReference>
<protein>
    <recommendedName>
        <fullName evidence="1">glutathione-specific gamma-glutamylcyclotransferase</fullName>
        <ecNumber evidence="1">4.3.2.7</ecNumber>
    </recommendedName>
</protein>
<sequence length="183" mass="20219">MTQLRDSDENWLFAYGSLMWDPRVNVAERVTATLDGYHRSFCLRSYHYRGTPESPGLVLGLDAAEGACCRGVALRIGAEDWPEAIAAVRERELVTDAYREAVLPLRLSDGREVMAIAYVMRPDHEQYAGGLCAREQARIIAAAVGGRGPNRDYLYNTAAHLAELGLPDPELDALAREVRQLSG</sequence>
<dbReference type="GO" id="GO:0006751">
    <property type="term" value="P:glutathione catabolic process"/>
    <property type="evidence" value="ECO:0007669"/>
    <property type="project" value="InterPro"/>
</dbReference>